<dbReference type="Gene3D" id="2.40.160.20">
    <property type="match status" value="1"/>
</dbReference>
<dbReference type="SUPFAM" id="SSF56925">
    <property type="entry name" value="OMPA-like"/>
    <property type="match status" value="1"/>
</dbReference>
<dbReference type="OrthoDB" id="5622477at2"/>
<evidence type="ECO:0000313" key="5">
    <source>
        <dbReference type="Proteomes" id="UP000235828"/>
    </source>
</evidence>
<dbReference type="Proteomes" id="UP000235828">
    <property type="component" value="Chromosome A"/>
</dbReference>
<dbReference type="InterPro" id="IPR011250">
    <property type="entry name" value="OMP/PagP_B-barrel"/>
</dbReference>
<evidence type="ECO:0000313" key="4">
    <source>
        <dbReference type="EMBL" id="SON48786.1"/>
    </source>
</evidence>
<feature type="chain" id="PRO_5014802606" description="Outer membrane protein beta-barrel domain-containing protein" evidence="2">
    <location>
        <begin position="20"/>
        <end position="164"/>
    </location>
</feature>
<dbReference type="RefSeq" id="WP_102521574.1">
    <property type="nucleotide sequence ID" value="NZ_LT960611.1"/>
</dbReference>
<organism evidence="4 5">
    <name type="scientific">Vibrio tapetis subsp. tapetis</name>
    <dbReference type="NCBI Taxonomy" id="1671868"/>
    <lineage>
        <taxon>Bacteria</taxon>
        <taxon>Pseudomonadati</taxon>
        <taxon>Pseudomonadota</taxon>
        <taxon>Gammaproteobacteria</taxon>
        <taxon>Vibrionales</taxon>
        <taxon>Vibrionaceae</taxon>
        <taxon>Vibrio</taxon>
    </lineage>
</organism>
<evidence type="ECO:0000259" key="3">
    <source>
        <dbReference type="Pfam" id="PF13505"/>
    </source>
</evidence>
<protein>
    <recommendedName>
        <fullName evidence="3">Outer membrane protein beta-barrel domain-containing protein</fullName>
    </recommendedName>
</protein>
<dbReference type="AlphaFoldDB" id="A0A2N8ZA58"/>
<gene>
    <name evidence="4" type="ORF">VTAP4600_A0807</name>
</gene>
<evidence type="ECO:0000256" key="1">
    <source>
        <dbReference type="ARBA" id="ARBA00022729"/>
    </source>
</evidence>
<sequence length="164" mass="17058">MKKILIVAALLGMSSTAAADALIYAGANVGQSNIDSDKSTVFGAHIGTGILPFIGLEAGYQKLGDASVGSVNIEASTIYVAAKPSIDVGPIQVYAKAGFHSWSQEISGVSSDDTGTDLMYGFGAEYYLIDNLSVGASWTQFKMGGNTADVNSDQFALTATFHFL</sequence>
<dbReference type="KEGG" id="vta:A0807"/>
<dbReference type="Pfam" id="PF13505">
    <property type="entry name" value="OMP_b-brl"/>
    <property type="match status" value="1"/>
</dbReference>
<feature type="domain" description="Outer membrane protein beta-barrel" evidence="3">
    <location>
        <begin position="6"/>
        <end position="163"/>
    </location>
</feature>
<dbReference type="EMBL" id="LT960611">
    <property type="protein sequence ID" value="SON48786.1"/>
    <property type="molecule type" value="Genomic_DNA"/>
</dbReference>
<dbReference type="InterPro" id="IPR027385">
    <property type="entry name" value="Beta-barrel_OMP"/>
</dbReference>
<proteinExistence type="predicted"/>
<keyword evidence="1 2" id="KW-0732">Signal</keyword>
<reference evidence="4 5" key="1">
    <citation type="submission" date="2017-10" db="EMBL/GenBank/DDBJ databases">
        <authorList>
            <person name="Banno H."/>
            <person name="Chua N.-H."/>
        </authorList>
    </citation>
    <scope>NUCLEOTIDE SEQUENCE [LARGE SCALE GENOMIC DNA]</scope>
    <source>
        <strain evidence="4">Vibrio tapetis CECT4600</strain>
    </source>
</reference>
<evidence type="ECO:0000256" key="2">
    <source>
        <dbReference type="SAM" id="SignalP"/>
    </source>
</evidence>
<name>A0A2N8ZA58_9VIBR</name>
<accession>A0A2N8ZA58</accession>
<feature type="signal peptide" evidence="2">
    <location>
        <begin position="1"/>
        <end position="19"/>
    </location>
</feature>
<keyword evidence="5" id="KW-1185">Reference proteome</keyword>